<accession>A0ACB0L634</accession>
<keyword evidence="2" id="KW-1185">Reference proteome</keyword>
<sequence>MGWENRQQREHNNNVTVAGGFVLMKWLLLLVFLLVGFLSPVVKAQNKNAYATMMYVGTPRDYEFYIAIRVLFKSLSLLNVQADLVVIASLDVPLNWIQALENEDGVKVVRVENMDNPYKHQDNFDKRFKLSLNKLYAWSLVDYDRVVMLDADNLFLQNTDELFQCGEFCAVFINPCVFHTGLFVLQPSMVVFKDMVHELQNGRENPDGADQGFIASYFPELLDKPLFHPPPNGTKLDGTYRLPLGYQMDASYYYLKLRWSIPCGPNSVITFPGAPWLKPWYWWAWPVLPLGLQWHEKRLQTIGYGTDMAVILIQSAIYLGIIVMTRLAKPSLSKLCYRRSDKSITLVQNILKLVALWSILAAYVTPFFIIPPTIHPMLGWPLYFLGALALCLVAINAFLLPMLPVLMPWFGIIGVLIVMAFPWYPDGVVRALCVFGYAFCAAPFLWTSITRIMAGLQVSLEREGFMPRLGESSPPSWFNKLY</sequence>
<protein>
    <submittedName>
        <fullName evidence="1">Uncharacterized protein</fullName>
    </submittedName>
</protein>
<dbReference type="Proteomes" id="UP001177021">
    <property type="component" value="Unassembled WGS sequence"/>
</dbReference>
<proteinExistence type="predicted"/>
<name>A0ACB0L634_TRIPR</name>
<evidence type="ECO:0000313" key="2">
    <source>
        <dbReference type="Proteomes" id="UP001177021"/>
    </source>
</evidence>
<dbReference type="EMBL" id="CASHSV030000409">
    <property type="protein sequence ID" value="CAJ2664047.1"/>
    <property type="molecule type" value="Genomic_DNA"/>
</dbReference>
<organism evidence="1 2">
    <name type="scientific">Trifolium pratense</name>
    <name type="common">Red clover</name>
    <dbReference type="NCBI Taxonomy" id="57577"/>
    <lineage>
        <taxon>Eukaryota</taxon>
        <taxon>Viridiplantae</taxon>
        <taxon>Streptophyta</taxon>
        <taxon>Embryophyta</taxon>
        <taxon>Tracheophyta</taxon>
        <taxon>Spermatophyta</taxon>
        <taxon>Magnoliopsida</taxon>
        <taxon>eudicotyledons</taxon>
        <taxon>Gunneridae</taxon>
        <taxon>Pentapetalae</taxon>
        <taxon>rosids</taxon>
        <taxon>fabids</taxon>
        <taxon>Fabales</taxon>
        <taxon>Fabaceae</taxon>
        <taxon>Papilionoideae</taxon>
        <taxon>50 kb inversion clade</taxon>
        <taxon>NPAAA clade</taxon>
        <taxon>Hologalegina</taxon>
        <taxon>IRL clade</taxon>
        <taxon>Trifolieae</taxon>
        <taxon>Trifolium</taxon>
    </lineage>
</organism>
<comment type="caution">
    <text evidence="1">The sequence shown here is derived from an EMBL/GenBank/DDBJ whole genome shotgun (WGS) entry which is preliminary data.</text>
</comment>
<gene>
    <name evidence="1" type="ORF">MILVUS5_LOCUS29354</name>
</gene>
<reference evidence="1" key="1">
    <citation type="submission" date="2023-10" db="EMBL/GenBank/DDBJ databases">
        <authorList>
            <person name="Rodriguez Cubillos JULIANA M."/>
            <person name="De Vega J."/>
        </authorList>
    </citation>
    <scope>NUCLEOTIDE SEQUENCE</scope>
</reference>
<evidence type="ECO:0000313" key="1">
    <source>
        <dbReference type="EMBL" id="CAJ2664047.1"/>
    </source>
</evidence>